<evidence type="ECO:0000313" key="1">
    <source>
        <dbReference type="EMBL" id="RCI15753.1"/>
    </source>
</evidence>
<evidence type="ECO:0000313" key="2">
    <source>
        <dbReference type="Proteomes" id="UP000253664"/>
    </source>
</evidence>
<dbReference type="EMBL" id="LKCN02000001">
    <property type="protein sequence ID" value="RCI15753.1"/>
    <property type="molecule type" value="Genomic_DNA"/>
</dbReference>
<comment type="caution">
    <text evidence="1">The sequence shown here is derived from an EMBL/GenBank/DDBJ whole genome shotgun (WGS) entry which is preliminary data.</text>
</comment>
<sequence>MSLRLSCHRQQFPGRDVLLLLLSSHQHIGEHLSWTEKLLGINHAGRFVLTPLLWPRTDMPSIFVFFLSLHLTAPPWDTSRRPSFMQPHVPWPLWLEPLFSARYASALREMAPKGGGGFVLLVRVTADYFRP</sequence>
<dbReference type="AlphaFoldDB" id="A0A367LMS9"/>
<organism evidence="1 2">
    <name type="scientific">Ophiocordyceps polyrhachis-furcata BCC 54312</name>
    <dbReference type="NCBI Taxonomy" id="1330021"/>
    <lineage>
        <taxon>Eukaryota</taxon>
        <taxon>Fungi</taxon>
        <taxon>Dikarya</taxon>
        <taxon>Ascomycota</taxon>
        <taxon>Pezizomycotina</taxon>
        <taxon>Sordariomycetes</taxon>
        <taxon>Hypocreomycetidae</taxon>
        <taxon>Hypocreales</taxon>
        <taxon>Ophiocordycipitaceae</taxon>
        <taxon>Ophiocordyceps</taxon>
    </lineage>
</organism>
<reference evidence="1 2" key="1">
    <citation type="journal article" date="2015" name="BMC Genomics">
        <title>Insights from the genome of Ophiocordyceps polyrhachis-furcata to pathogenicity and host specificity in insect fungi.</title>
        <authorList>
            <person name="Wichadakul D."/>
            <person name="Kobmoo N."/>
            <person name="Ingsriswang S."/>
            <person name="Tangphatsornruang S."/>
            <person name="Chantasingh D."/>
            <person name="Luangsa-ard J.J."/>
            <person name="Eurwilaichitr L."/>
        </authorList>
    </citation>
    <scope>NUCLEOTIDE SEQUENCE [LARGE SCALE GENOMIC DNA]</scope>
    <source>
        <strain evidence="1 2">BCC 54312</strain>
    </source>
</reference>
<proteinExistence type="predicted"/>
<gene>
    <name evidence="1" type="ORF">L249_2824</name>
</gene>
<protein>
    <submittedName>
        <fullName evidence="1">Uncharacterized protein</fullName>
    </submittedName>
</protein>
<dbReference type="Proteomes" id="UP000253664">
    <property type="component" value="Unassembled WGS sequence"/>
</dbReference>
<name>A0A367LMS9_9HYPO</name>
<accession>A0A367LMS9</accession>
<keyword evidence="2" id="KW-1185">Reference proteome</keyword>